<evidence type="ECO:0000256" key="5">
    <source>
        <dbReference type="ARBA" id="ARBA00022691"/>
    </source>
</evidence>
<sequence>MIYFEILKKACEDVEISFNEQKYKMLMDYKELLKEWNEKINLTAITDDEGIVKKHFIDCIKAFKAEEFKMADKIIDVGTGAGFPGLVLAIMREDMEVTLLDSLNKRINFLNQVVSTLGLKNVLTIHSRAEDGARRKDLREIFDIATSRAVANMAVLSELCIPYVKVGGSFIALKGPAIDEEMKDASKAIDTLGGQLDRVIKVEIEDTDLNHNVVIVKKIKNTSKVYPRKAGTINKKPIK</sequence>
<feature type="binding site" evidence="6">
    <location>
        <begin position="129"/>
        <end position="130"/>
    </location>
    <ligand>
        <name>S-adenosyl-L-methionine</name>
        <dbReference type="ChEBI" id="CHEBI:59789"/>
    </ligand>
</feature>
<dbReference type="GO" id="GO:0005829">
    <property type="term" value="C:cytosol"/>
    <property type="evidence" value="ECO:0007669"/>
    <property type="project" value="TreeGrafter"/>
</dbReference>
<dbReference type="AlphaFoldDB" id="A0A1M4X3G8"/>
<dbReference type="InterPro" id="IPR003682">
    <property type="entry name" value="rRNA_ssu_MeTfrase_G"/>
</dbReference>
<dbReference type="PIRSF" id="PIRSF003078">
    <property type="entry name" value="GidB"/>
    <property type="match status" value="1"/>
</dbReference>
<dbReference type="Proteomes" id="UP000184035">
    <property type="component" value="Unassembled WGS sequence"/>
</dbReference>
<dbReference type="PANTHER" id="PTHR31760">
    <property type="entry name" value="S-ADENOSYL-L-METHIONINE-DEPENDENT METHYLTRANSFERASES SUPERFAMILY PROTEIN"/>
    <property type="match status" value="1"/>
</dbReference>
<evidence type="ECO:0000256" key="6">
    <source>
        <dbReference type="HAMAP-Rule" id="MF_00074"/>
    </source>
</evidence>
<keyword evidence="3 6" id="KW-0489">Methyltransferase</keyword>
<comment type="function">
    <text evidence="6">Specifically methylates the N7 position of a guanine in 16S rRNA.</text>
</comment>
<proteinExistence type="inferred from homology"/>
<dbReference type="PANTHER" id="PTHR31760:SF0">
    <property type="entry name" value="S-ADENOSYL-L-METHIONINE-DEPENDENT METHYLTRANSFERASES SUPERFAMILY PROTEIN"/>
    <property type="match status" value="1"/>
</dbReference>
<keyword evidence="8" id="KW-1185">Reference proteome</keyword>
<dbReference type="NCBIfam" id="TIGR00138">
    <property type="entry name" value="rsmG_gidB"/>
    <property type="match status" value="1"/>
</dbReference>
<evidence type="ECO:0000256" key="2">
    <source>
        <dbReference type="ARBA" id="ARBA00022552"/>
    </source>
</evidence>
<dbReference type="GO" id="GO:0070043">
    <property type="term" value="F:rRNA (guanine-N7-)-methyltransferase activity"/>
    <property type="evidence" value="ECO:0007669"/>
    <property type="project" value="UniProtKB-UniRule"/>
</dbReference>
<evidence type="ECO:0000256" key="3">
    <source>
        <dbReference type="ARBA" id="ARBA00022603"/>
    </source>
</evidence>
<keyword evidence="2 6" id="KW-0698">rRNA processing</keyword>
<dbReference type="EMBL" id="FQVM01000015">
    <property type="protein sequence ID" value="SHE87762.1"/>
    <property type="molecule type" value="Genomic_DNA"/>
</dbReference>
<feature type="binding site" evidence="6">
    <location>
        <position position="148"/>
    </location>
    <ligand>
        <name>S-adenosyl-L-methionine</name>
        <dbReference type="ChEBI" id="CHEBI:59789"/>
    </ligand>
</feature>
<comment type="subcellular location">
    <subcellularLocation>
        <location evidence="6">Cytoplasm</location>
    </subcellularLocation>
</comment>
<dbReference type="EC" id="2.1.1.-" evidence="6"/>
<dbReference type="SUPFAM" id="SSF53335">
    <property type="entry name" value="S-adenosyl-L-methionine-dependent methyltransferases"/>
    <property type="match status" value="1"/>
</dbReference>
<name>A0A1M4X3G8_9CLOT</name>
<dbReference type="Gene3D" id="3.40.50.150">
    <property type="entry name" value="Vaccinia Virus protein VP39"/>
    <property type="match status" value="1"/>
</dbReference>
<evidence type="ECO:0000256" key="4">
    <source>
        <dbReference type="ARBA" id="ARBA00022679"/>
    </source>
</evidence>
<organism evidence="7 8">
    <name type="scientific">Clostridium fallax</name>
    <dbReference type="NCBI Taxonomy" id="1533"/>
    <lineage>
        <taxon>Bacteria</taxon>
        <taxon>Bacillati</taxon>
        <taxon>Bacillota</taxon>
        <taxon>Clostridia</taxon>
        <taxon>Eubacteriales</taxon>
        <taxon>Clostridiaceae</taxon>
        <taxon>Clostridium</taxon>
    </lineage>
</organism>
<evidence type="ECO:0000313" key="8">
    <source>
        <dbReference type="Proteomes" id="UP000184035"/>
    </source>
</evidence>
<accession>A0A1M4X3G8</accession>
<keyword evidence="1 6" id="KW-0963">Cytoplasm</keyword>
<dbReference type="FunFam" id="3.40.50.150:FF:000041">
    <property type="entry name" value="Ribosomal RNA small subunit methyltransferase G"/>
    <property type="match status" value="1"/>
</dbReference>
<feature type="binding site" evidence="6">
    <location>
        <position position="83"/>
    </location>
    <ligand>
        <name>S-adenosyl-L-methionine</name>
        <dbReference type="ChEBI" id="CHEBI:59789"/>
    </ligand>
</feature>
<comment type="similarity">
    <text evidence="6">Belongs to the methyltransferase superfamily. RNA methyltransferase RsmG family.</text>
</comment>
<reference evidence="7 8" key="1">
    <citation type="submission" date="2016-11" db="EMBL/GenBank/DDBJ databases">
        <authorList>
            <person name="Jaros S."/>
            <person name="Januszkiewicz K."/>
            <person name="Wedrychowicz H."/>
        </authorList>
    </citation>
    <scope>NUCLEOTIDE SEQUENCE [LARGE SCALE GENOMIC DNA]</scope>
    <source>
        <strain evidence="7 8">DSM 2631</strain>
    </source>
</reference>
<dbReference type="STRING" id="1533.SAMN05443638_11560"/>
<dbReference type="OrthoDB" id="9808773at2"/>
<dbReference type="HAMAP" id="MF_00074">
    <property type="entry name" value="16SrRNA_methyltr_G"/>
    <property type="match status" value="1"/>
</dbReference>
<feature type="binding site" evidence="6">
    <location>
        <position position="78"/>
    </location>
    <ligand>
        <name>S-adenosyl-L-methionine</name>
        <dbReference type="ChEBI" id="CHEBI:59789"/>
    </ligand>
</feature>
<dbReference type="Pfam" id="PF02527">
    <property type="entry name" value="GidB"/>
    <property type="match status" value="1"/>
</dbReference>
<evidence type="ECO:0000256" key="1">
    <source>
        <dbReference type="ARBA" id="ARBA00022490"/>
    </source>
</evidence>
<comment type="caution">
    <text evidence="6">Lacks conserved residue(s) required for the propagation of feature annotation.</text>
</comment>
<keyword evidence="5 6" id="KW-0949">S-adenosyl-L-methionine</keyword>
<protein>
    <recommendedName>
        <fullName evidence="6">Ribosomal RNA small subunit methyltransferase G</fullName>
        <ecNumber evidence="6">2.1.1.-</ecNumber>
    </recommendedName>
    <alternativeName>
        <fullName evidence="6">16S rRNA 7-methylguanosine methyltransferase</fullName>
        <shortName evidence="6">16S rRNA m7G methyltransferase</shortName>
    </alternativeName>
</protein>
<gene>
    <name evidence="6" type="primary">rsmG</name>
    <name evidence="7" type="ORF">SAMN05443638_11560</name>
</gene>
<keyword evidence="4 6" id="KW-0808">Transferase</keyword>
<dbReference type="InterPro" id="IPR029063">
    <property type="entry name" value="SAM-dependent_MTases_sf"/>
</dbReference>
<evidence type="ECO:0000313" key="7">
    <source>
        <dbReference type="EMBL" id="SHE87762.1"/>
    </source>
</evidence>